<evidence type="ECO:0000313" key="2">
    <source>
        <dbReference type="EMBL" id="GEN82594.1"/>
    </source>
</evidence>
<feature type="region of interest" description="Disordered" evidence="1">
    <location>
        <begin position="27"/>
        <end position="98"/>
    </location>
</feature>
<accession>A0A511Z567</accession>
<proteinExistence type="predicted"/>
<reference evidence="2 3" key="1">
    <citation type="submission" date="2019-07" db="EMBL/GenBank/DDBJ databases">
        <title>Whole genome shotgun sequence of Sporosarcina luteola NBRC 105378.</title>
        <authorList>
            <person name="Hosoyama A."/>
            <person name="Uohara A."/>
            <person name="Ohji S."/>
            <person name="Ichikawa N."/>
        </authorList>
    </citation>
    <scope>NUCLEOTIDE SEQUENCE [LARGE SCALE GENOMIC DNA]</scope>
    <source>
        <strain evidence="2 3">NBRC 105378</strain>
    </source>
</reference>
<dbReference type="Proteomes" id="UP000321901">
    <property type="component" value="Unassembled WGS sequence"/>
</dbReference>
<feature type="compositionally biased region" description="Basic and acidic residues" evidence="1">
    <location>
        <begin position="75"/>
        <end position="87"/>
    </location>
</feature>
<dbReference type="OrthoDB" id="9999223at2"/>
<organism evidence="2 3">
    <name type="scientific">Sporosarcina luteola</name>
    <dbReference type="NCBI Taxonomy" id="582850"/>
    <lineage>
        <taxon>Bacteria</taxon>
        <taxon>Bacillati</taxon>
        <taxon>Bacillota</taxon>
        <taxon>Bacilli</taxon>
        <taxon>Bacillales</taxon>
        <taxon>Caryophanaceae</taxon>
        <taxon>Sporosarcina</taxon>
    </lineage>
</organism>
<dbReference type="EMBL" id="BJYL01000011">
    <property type="protein sequence ID" value="GEN82594.1"/>
    <property type="molecule type" value="Genomic_DNA"/>
</dbReference>
<gene>
    <name evidence="2" type="ORF">SLU01_09060</name>
</gene>
<feature type="compositionally biased region" description="Basic and acidic residues" evidence="1">
    <location>
        <begin position="27"/>
        <end position="39"/>
    </location>
</feature>
<dbReference type="AlphaFoldDB" id="A0A511Z567"/>
<protein>
    <submittedName>
        <fullName evidence="2">Uncharacterized protein</fullName>
    </submittedName>
</protein>
<comment type="caution">
    <text evidence="2">The sequence shown here is derived from an EMBL/GenBank/DDBJ whole genome shotgun (WGS) entry which is preliminary data.</text>
</comment>
<sequence>MDKEHNELILKEERRRMDKEQEFKNEFVENNEENLKMSSDEQQAAWEANELGKEPNGMDPEERFEKGLSFLETPDEVRSQRMDRFGKEPNSVNPKDER</sequence>
<keyword evidence="3" id="KW-1185">Reference proteome</keyword>
<dbReference type="RefSeq" id="WP_147055772.1">
    <property type="nucleotide sequence ID" value="NZ_BJYL01000011.1"/>
</dbReference>
<evidence type="ECO:0000256" key="1">
    <source>
        <dbReference type="SAM" id="MobiDB-lite"/>
    </source>
</evidence>
<name>A0A511Z567_9BACL</name>
<evidence type="ECO:0000313" key="3">
    <source>
        <dbReference type="Proteomes" id="UP000321901"/>
    </source>
</evidence>